<dbReference type="EMBL" id="JBHRZT010000073">
    <property type="protein sequence ID" value="MFC3886541.1"/>
    <property type="molecule type" value="Genomic_DNA"/>
</dbReference>
<keyword evidence="2" id="KW-0540">Nuclease</keyword>
<evidence type="ECO:0000313" key="2">
    <source>
        <dbReference type="EMBL" id="MFC3886541.1"/>
    </source>
</evidence>
<dbReference type="SUPFAM" id="SSF55608">
    <property type="entry name" value="Homing endonucleases"/>
    <property type="match status" value="1"/>
</dbReference>
<name>A0ABV8B874_9BACI</name>
<keyword evidence="2" id="KW-0255">Endonuclease</keyword>
<sequence length="317" mass="37710">MEGKIRRIRSLLPNTALSMLTGKLLGDGNMAIQKTRQPRFRFLHTTHDKEWCFYCYEQLKSYLPLSAPKYSKTLDTRVKQGFTESFYVQSYVCEEASLLKELWYPDNKKKLPFELIENHLNPLCLAWWYQDDGHLNTQDGKPKKIILSTDSFTEIENQTLIQIMKQRFHLTFSLDSQNRLLLYDQSQIYYFLSIVKPFIHQSMYRKIHISFQEKTFPPFKRTTIYLPYSLQLNKPTQDIYDSLKLLPMIYSSLSITSSYHQLFNNVFRSLFPDKRNVKGYQIRLNRHQMVLLDKCQKITGLQISQLVHLCFIRKKSN</sequence>
<dbReference type="Gene3D" id="3.10.28.10">
    <property type="entry name" value="Homing endonucleases"/>
    <property type="match status" value="2"/>
</dbReference>
<dbReference type="GO" id="GO:0004519">
    <property type="term" value="F:endonuclease activity"/>
    <property type="evidence" value="ECO:0007669"/>
    <property type="project" value="UniProtKB-KW"/>
</dbReference>
<feature type="domain" description="Homing endonuclease LAGLIDADG" evidence="1">
    <location>
        <begin position="18"/>
        <end position="180"/>
    </location>
</feature>
<dbReference type="InterPro" id="IPR004860">
    <property type="entry name" value="LAGLIDADG_dom"/>
</dbReference>
<accession>A0ABV8B874</accession>
<dbReference type="Pfam" id="PF03161">
    <property type="entry name" value="LAGLIDADG_2"/>
    <property type="match status" value="1"/>
</dbReference>
<gene>
    <name evidence="2" type="ORF">ACFOU2_24830</name>
</gene>
<reference evidence="3" key="1">
    <citation type="journal article" date="2019" name="Int. J. Syst. Evol. Microbiol.">
        <title>The Global Catalogue of Microorganisms (GCM) 10K type strain sequencing project: providing services to taxonomists for standard genome sequencing and annotation.</title>
        <authorList>
            <consortium name="The Broad Institute Genomics Platform"/>
            <consortium name="The Broad Institute Genome Sequencing Center for Infectious Disease"/>
            <person name="Wu L."/>
            <person name="Ma J."/>
        </authorList>
    </citation>
    <scope>NUCLEOTIDE SEQUENCE [LARGE SCALE GENOMIC DNA]</scope>
    <source>
        <strain evidence="3">CCUG 61889</strain>
    </source>
</reference>
<comment type="caution">
    <text evidence="2">The sequence shown here is derived from an EMBL/GenBank/DDBJ whole genome shotgun (WGS) entry which is preliminary data.</text>
</comment>
<keyword evidence="2" id="KW-0378">Hydrolase</keyword>
<organism evidence="2 3">
    <name type="scientific">Bacillus songklensis</name>
    <dbReference type="NCBI Taxonomy" id="1069116"/>
    <lineage>
        <taxon>Bacteria</taxon>
        <taxon>Bacillati</taxon>
        <taxon>Bacillota</taxon>
        <taxon>Bacilli</taxon>
        <taxon>Bacillales</taxon>
        <taxon>Bacillaceae</taxon>
        <taxon>Bacillus</taxon>
    </lineage>
</organism>
<keyword evidence="3" id="KW-1185">Reference proteome</keyword>
<evidence type="ECO:0000313" key="3">
    <source>
        <dbReference type="Proteomes" id="UP001595752"/>
    </source>
</evidence>
<evidence type="ECO:0000259" key="1">
    <source>
        <dbReference type="Pfam" id="PF03161"/>
    </source>
</evidence>
<dbReference type="Proteomes" id="UP001595752">
    <property type="component" value="Unassembled WGS sequence"/>
</dbReference>
<protein>
    <submittedName>
        <fullName evidence="2">Endonuclease</fullName>
    </submittedName>
</protein>
<dbReference type="InterPro" id="IPR027434">
    <property type="entry name" value="Homing_endonucl"/>
</dbReference>
<dbReference type="RefSeq" id="WP_377918959.1">
    <property type="nucleotide sequence ID" value="NZ_JBHRZT010000073.1"/>
</dbReference>
<proteinExistence type="predicted"/>